<protein>
    <recommendedName>
        <fullName evidence="4">Secreted protein</fullName>
    </recommendedName>
</protein>
<organism evidence="2 3">
    <name type="scientific">Dreissena polymorpha</name>
    <name type="common">Zebra mussel</name>
    <name type="synonym">Mytilus polymorpha</name>
    <dbReference type="NCBI Taxonomy" id="45954"/>
    <lineage>
        <taxon>Eukaryota</taxon>
        <taxon>Metazoa</taxon>
        <taxon>Spiralia</taxon>
        <taxon>Lophotrochozoa</taxon>
        <taxon>Mollusca</taxon>
        <taxon>Bivalvia</taxon>
        <taxon>Autobranchia</taxon>
        <taxon>Heteroconchia</taxon>
        <taxon>Euheterodonta</taxon>
        <taxon>Imparidentia</taxon>
        <taxon>Neoheterodontei</taxon>
        <taxon>Myida</taxon>
        <taxon>Dreissenoidea</taxon>
        <taxon>Dreissenidae</taxon>
        <taxon>Dreissena</taxon>
    </lineage>
</organism>
<gene>
    <name evidence="2" type="ORF">DPMN_126048</name>
</gene>
<keyword evidence="1" id="KW-0732">Signal</keyword>
<evidence type="ECO:0000256" key="1">
    <source>
        <dbReference type="SAM" id="SignalP"/>
    </source>
</evidence>
<feature type="chain" id="PRO_5038964002" description="Secreted protein" evidence="1">
    <location>
        <begin position="31"/>
        <end position="66"/>
    </location>
</feature>
<evidence type="ECO:0008006" key="4">
    <source>
        <dbReference type="Google" id="ProtNLM"/>
    </source>
</evidence>
<evidence type="ECO:0000313" key="3">
    <source>
        <dbReference type="Proteomes" id="UP000828390"/>
    </source>
</evidence>
<dbReference type="Proteomes" id="UP000828390">
    <property type="component" value="Unassembled WGS sequence"/>
</dbReference>
<evidence type="ECO:0000313" key="2">
    <source>
        <dbReference type="EMBL" id="KAH3824217.1"/>
    </source>
</evidence>
<comment type="caution">
    <text evidence="2">The sequence shown here is derived from an EMBL/GenBank/DDBJ whole genome shotgun (WGS) entry which is preliminary data.</text>
</comment>
<dbReference type="EMBL" id="JAIWYP010000005">
    <property type="protein sequence ID" value="KAH3824217.1"/>
    <property type="molecule type" value="Genomic_DNA"/>
</dbReference>
<feature type="signal peptide" evidence="1">
    <location>
        <begin position="1"/>
        <end position="30"/>
    </location>
</feature>
<accession>A0A9D4GWK7</accession>
<dbReference type="AlphaFoldDB" id="A0A9D4GWK7"/>
<name>A0A9D4GWK7_DREPO</name>
<sequence>MMMRRRRKKKKKKMMMMMMMMMMMVVQISALGRCKGYVIFAIYIGVNSRYQAPYVYEKQKQNIGNR</sequence>
<proteinExistence type="predicted"/>
<reference evidence="2" key="1">
    <citation type="journal article" date="2019" name="bioRxiv">
        <title>The Genome of the Zebra Mussel, Dreissena polymorpha: A Resource for Invasive Species Research.</title>
        <authorList>
            <person name="McCartney M.A."/>
            <person name="Auch B."/>
            <person name="Kono T."/>
            <person name="Mallez S."/>
            <person name="Zhang Y."/>
            <person name="Obille A."/>
            <person name="Becker A."/>
            <person name="Abrahante J.E."/>
            <person name="Garbe J."/>
            <person name="Badalamenti J.P."/>
            <person name="Herman A."/>
            <person name="Mangelson H."/>
            <person name="Liachko I."/>
            <person name="Sullivan S."/>
            <person name="Sone E.D."/>
            <person name="Koren S."/>
            <person name="Silverstein K.A.T."/>
            <person name="Beckman K.B."/>
            <person name="Gohl D.M."/>
        </authorList>
    </citation>
    <scope>NUCLEOTIDE SEQUENCE</scope>
    <source>
        <strain evidence="2">Duluth1</strain>
        <tissue evidence="2">Whole animal</tissue>
    </source>
</reference>
<keyword evidence="3" id="KW-1185">Reference proteome</keyword>
<reference evidence="2" key="2">
    <citation type="submission" date="2020-11" db="EMBL/GenBank/DDBJ databases">
        <authorList>
            <person name="McCartney M.A."/>
            <person name="Auch B."/>
            <person name="Kono T."/>
            <person name="Mallez S."/>
            <person name="Becker A."/>
            <person name="Gohl D.M."/>
            <person name="Silverstein K.A.T."/>
            <person name="Koren S."/>
            <person name="Bechman K.B."/>
            <person name="Herman A."/>
            <person name="Abrahante J.E."/>
            <person name="Garbe J."/>
        </authorList>
    </citation>
    <scope>NUCLEOTIDE SEQUENCE</scope>
    <source>
        <strain evidence="2">Duluth1</strain>
        <tissue evidence="2">Whole animal</tissue>
    </source>
</reference>